<name>A0A813H7W0_POLGL</name>
<gene>
    <name evidence="5" type="ORF">PGLA1383_LOCUS49678</name>
</gene>
<evidence type="ECO:0000313" key="5">
    <source>
        <dbReference type="EMBL" id="CAE8634004.1"/>
    </source>
</evidence>
<sequence length="252" mass="26767">MAEPSTAGGAPSEIAAASAGRNSAGVKCPSGHCLRLCSCASKSQLCDRCERSIETAFVHRCRTCDFDLCGRCFAKARSAAAEGKAQISTPRRLVLPSTSRALASRPPFTSSPAECAAAALVLRPVSPASAYGANPNRRSKVAGPRRLSPVGASGSPEALNETDLAAQMSQAMYSGDRMDVPSLHELPPEERFRLSAAMMVVQHMINPHAPKVRRSAEPPATTTKGMLASGLGPRYWADLSPRNETLHQYMYP</sequence>
<evidence type="ECO:0000256" key="3">
    <source>
        <dbReference type="ARBA" id="ARBA00022833"/>
    </source>
</evidence>
<protein>
    <submittedName>
        <fullName evidence="5">Uncharacterized protein</fullName>
    </submittedName>
</protein>
<reference evidence="5" key="1">
    <citation type="submission" date="2021-02" db="EMBL/GenBank/DDBJ databases">
        <authorList>
            <person name="Dougan E. K."/>
            <person name="Rhodes N."/>
            <person name="Thang M."/>
            <person name="Chan C."/>
        </authorList>
    </citation>
    <scope>NUCLEOTIDE SEQUENCE</scope>
</reference>
<dbReference type="EMBL" id="CAJNNV010030873">
    <property type="protein sequence ID" value="CAE8634004.1"/>
    <property type="molecule type" value="Genomic_DNA"/>
</dbReference>
<keyword evidence="1" id="KW-0479">Metal-binding</keyword>
<dbReference type="AlphaFoldDB" id="A0A813H7W0"/>
<dbReference type="SUPFAM" id="SSF57850">
    <property type="entry name" value="RING/U-box"/>
    <property type="match status" value="1"/>
</dbReference>
<organism evidence="5 6">
    <name type="scientific">Polarella glacialis</name>
    <name type="common">Dinoflagellate</name>
    <dbReference type="NCBI Taxonomy" id="89957"/>
    <lineage>
        <taxon>Eukaryota</taxon>
        <taxon>Sar</taxon>
        <taxon>Alveolata</taxon>
        <taxon>Dinophyceae</taxon>
        <taxon>Suessiales</taxon>
        <taxon>Suessiaceae</taxon>
        <taxon>Polarella</taxon>
    </lineage>
</organism>
<dbReference type="InterPro" id="IPR043145">
    <property type="entry name" value="Znf_ZZ_sf"/>
</dbReference>
<feature type="region of interest" description="Disordered" evidence="4">
    <location>
        <begin position="131"/>
        <end position="159"/>
    </location>
</feature>
<keyword evidence="3" id="KW-0862">Zinc</keyword>
<dbReference type="GO" id="GO:0008270">
    <property type="term" value="F:zinc ion binding"/>
    <property type="evidence" value="ECO:0007669"/>
    <property type="project" value="UniProtKB-KW"/>
</dbReference>
<evidence type="ECO:0000256" key="1">
    <source>
        <dbReference type="ARBA" id="ARBA00022723"/>
    </source>
</evidence>
<evidence type="ECO:0000313" key="6">
    <source>
        <dbReference type="Proteomes" id="UP000654075"/>
    </source>
</evidence>
<proteinExistence type="predicted"/>
<evidence type="ECO:0000256" key="4">
    <source>
        <dbReference type="SAM" id="MobiDB-lite"/>
    </source>
</evidence>
<evidence type="ECO:0000256" key="2">
    <source>
        <dbReference type="ARBA" id="ARBA00022771"/>
    </source>
</evidence>
<accession>A0A813H7W0</accession>
<comment type="caution">
    <text evidence="5">The sequence shown here is derived from an EMBL/GenBank/DDBJ whole genome shotgun (WGS) entry which is preliminary data.</text>
</comment>
<dbReference type="Gene3D" id="3.30.60.90">
    <property type="match status" value="1"/>
</dbReference>
<keyword evidence="2" id="KW-0863">Zinc-finger</keyword>
<keyword evidence="6" id="KW-1185">Reference proteome</keyword>
<dbReference type="Proteomes" id="UP000654075">
    <property type="component" value="Unassembled WGS sequence"/>
</dbReference>